<protein>
    <submittedName>
        <fullName evidence="1">Uncharacterized protein</fullName>
    </submittedName>
</protein>
<proteinExistence type="predicted"/>
<evidence type="ECO:0000313" key="2">
    <source>
        <dbReference type="Proteomes" id="UP000467700"/>
    </source>
</evidence>
<gene>
    <name evidence="1" type="ORF">AAE3_LOCUS6554</name>
</gene>
<keyword evidence="2" id="KW-1185">Reference proteome</keyword>
<dbReference type="Gene3D" id="3.80.10.10">
    <property type="entry name" value="Ribonuclease Inhibitor"/>
    <property type="match status" value="1"/>
</dbReference>
<dbReference type="EMBL" id="CACVBS010000044">
    <property type="protein sequence ID" value="CAA7264260.1"/>
    <property type="molecule type" value="Genomic_DNA"/>
</dbReference>
<sequence>MSAYPTCPPHVLFSPPRRGLVRYTPTEGFEALSPLADAQAPLQRVNRLPGLPIAGNDIPDDIWRLIATHIAENMKIKYMLPLMAVNRTFFEFILDLKYHEVRWDSVVEDRNIEKILRRLQHPIVSRRVRKLSVRVDVLEGLLGAQSTLKKRFSTARAFGRSNLFQQDILRLFMTAVNGMTGLIRLHVDMRYPPNNKNTFIFLKLIRTAFSNNLRSLVLRAQLSTFKLLLPIGDFKHLDELDFNFDYTLAEDCPGADEGPKEDPSAGALMETVVPFISSRRSALRSLTITSSASVDLSGFFNGLLNFAVLRRLKLNISLSEFHLSDPSSLVRFLHKNSSSLLHVAIAINPETPRQDWVRVQDLLCLMPDCLSDLETLEMPCLSLAKTLPLVGRSCKTLTRLHLSGDYLHKAEATQLIEILRPHPLGHLSFEVQVVDHALLKLLAKGMPGLCSLALVYEEDIDPMQLIPYDLLPTTRKTLAEWKLRNIDLRQVKRTSPHGWLSPFSYCSEDRAMKHISAQVPSIRTWKGVPKEWCDN</sequence>
<dbReference type="Proteomes" id="UP000467700">
    <property type="component" value="Unassembled WGS sequence"/>
</dbReference>
<organism evidence="1 2">
    <name type="scientific">Cyclocybe aegerita</name>
    <name type="common">Black poplar mushroom</name>
    <name type="synonym">Agrocybe aegerita</name>
    <dbReference type="NCBI Taxonomy" id="1973307"/>
    <lineage>
        <taxon>Eukaryota</taxon>
        <taxon>Fungi</taxon>
        <taxon>Dikarya</taxon>
        <taxon>Basidiomycota</taxon>
        <taxon>Agaricomycotina</taxon>
        <taxon>Agaricomycetes</taxon>
        <taxon>Agaricomycetidae</taxon>
        <taxon>Agaricales</taxon>
        <taxon>Agaricineae</taxon>
        <taxon>Bolbitiaceae</taxon>
        <taxon>Cyclocybe</taxon>
    </lineage>
</organism>
<dbReference type="OrthoDB" id="2987979at2759"/>
<dbReference type="AlphaFoldDB" id="A0A8S0WBP2"/>
<evidence type="ECO:0000313" key="1">
    <source>
        <dbReference type="EMBL" id="CAA7264260.1"/>
    </source>
</evidence>
<name>A0A8S0WBP2_CYCAE</name>
<dbReference type="InterPro" id="IPR032675">
    <property type="entry name" value="LRR_dom_sf"/>
</dbReference>
<comment type="caution">
    <text evidence="1">The sequence shown here is derived from an EMBL/GenBank/DDBJ whole genome shotgun (WGS) entry which is preliminary data.</text>
</comment>
<accession>A0A8S0WBP2</accession>
<reference evidence="1 2" key="1">
    <citation type="submission" date="2020-01" db="EMBL/GenBank/DDBJ databases">
        <authorList>
            <person name="Gupta K D."/>
        </authorList>
    </citation>
    <scope>NUCLEOTIDE SEQUENCE [LARGE SCALE GENOMIC DNA]</scope>
</reference>